<accession>A0ABP9ETU6</accession>
<reference evidence="5" key="1">
    <citation type="journal article" date="2019" name="Int. J. Syst. Evol. Microbiol.">
        <title>The Global Catalogue of Microorganisms (GCM) 10K type strain sequencing project: providing services to taxonomists for standard genome sequencing and annotation.</title>
        <authorList>
            <consortium name="The Broad Institute Genomics Platform"/>
            <consortium name="The Broad Institute Genome Sequencing Center for Infectious Disease"/>
            <person name="Wu L."/>
            <person name="Ma J."/>
        </authorList>
    </citation>
    <scope>NUCLEOTIDE SEQUENCE [LARGE SCALE GENOMIC DNA]</scope>
    <source>
        <strain evidence="5">JCM 17983</strain>
    </source>
</reference>
<evidence type="ECO:0000259" key="3">
    <source>
        <dbReference type="PROSITE" id="PS51186"/>
    </source>
</evidence>
<dbReference type="Proteomes" id="UP001500457">
    <property type="component" value="Unassembled WGS sequence"/>
</dbReference>
<comment type="caution">
    <text evidence="4">The sequence shown here is derived from an EMBL/GenBank/DDBJ whole genome shotgun (WGS) entry which is preliminary data.</text>
</comment>
<gene>
    <name evidence="4" type="ORF">GCM10023203_42200</name>
</gene>
<proteinExistence type="predicted"/>
<keyword evidence="2" id="KW-0012">Acyltransferase</keyword>
<keyword evidence="5" id="KW-1185">Reference proteome</keyword>
<dbReference type="PANTHER" id="PTHR43800:SF1">
    <property type="entry name" value="PEPTIDYL-LYSINE N-ACETYLTRANSFERASE YJAB"/>
    <property type="match status" value="1"/>
</dbReference>
<keyword evidence="1" id="KW-0808">Transferase</keyword>
<dbReference type="InterPro" id="IPR016181">
    <property type="entry name" value="Acyl_CoA_acyltransferase"/>
</dbReference>
<name>A0ABP9ETU6_9PSEU</name>
<evidence type="ECO:0000313" key="4">
    <source>
        <dbReference type="EMBL" id="GAA4885412.1"/>
    </source>
</evidence>
<dbReference type="SUPFAM" id="SSF55729">
    <property type="entry name" value="Acyl-CoA N-acyltransferases (Nat)"/>
    <property type="match status" value="1"/>
</dbReference>
<dbReference type="Gene3D" id="3.40.630.30">
    <property type="match status" value="1"/>
</dbReference>
<evidence type="ECO:0000313" key="5">
    <source>
        <dbReference type="Proteomes" id="UP001500457"/>
    </source>
</evidence>
<feature type="domain" description="N-acetyltransferase" evidence="3">
    <location>
        <begin position="11"/>
        <end position="160"/>
    </location>
</feature>
<dbReference type="CDD" id="cd04301">
    <property type="entry name" value="NAT_SF"/>
    <property type="match status" value="1"/>
</dbReference>
<dbReference type="PANTHER" id="PTHR43800">
    <property type="entry name" value="PEPTIDYL-LYSINE N-ACETYLTRANSFERASE YJAB"/>
    <property type="match status" value="1"/>
</dbReference>
<sequence length="182" mass="19646">MTSGAHPSAPLVLRAARGDELDLLRQVEIAAGAVFREVGMDEIADDTPPSTVVLQGARDRGGLWVVADAGRPVAYLMDDVVDGEAHLEQVSVDPSHARRGIGASLVEDLVARARAAGRSAITLTTFVDVPWNAPYYARLGFRALDDDELGPGLRAVRRAEIARGLDRWPRVAMRRDLTVGDR</sequence>
<evidence type="ECO:0000256" key="1">
    <source>
        <dbReference type="ARBA" id="ARBA00022679"/>
    </source>
</evidence>
<organism evidence="4 5">
    <name type="scientific">Actinomycetospora straminea</name>
    <dbReference type="NCBI Taxonomy" id="663607"/>
    <lineage>
        <taxon>Bacteria</taxon>
        <taxon>Bacillati</taxon>
        <taxon>Actinomycetota</taxon>
        <taxon>Actinomycetes</taxon>
        <taxon>Pseudonocardiales</taxon>
        <taxon>Pseudonocardiaceae</taxon>
        <taxon>Actinomycetospora</taxon>
    </lineage>
</organism>
<dbReference type="Pfam" id="PF00583">
    <property type="entry name" value="Acetyltransf_1"/>
    <property type="match status" value="1"/>
</dbReference>
<dbReference type="EMBL" id="BAABHQ010000013">
    <property type="protein sequence ID" value="GAA4885412.1"/>
    <property type="molecule type" value="Genomic_DNA"/>
</dbReference>
<protein>
    <submittedName>
        <fullName evidence="4">GNAT family N-acetyltransferase</fullName>
    </submittedName>
</protein>
<dbReference type="PROSITE" id="PS51186">
    <property type="entry name" value="GNAT"/>
    <property type="match status" value="1"/>
</dbReference>
<dbReference type="InterPro" id="IPR000182">
    <property type="entry name" value="GNAT_dom"/>
</dbReference>
<evidence type="ECO:0000256" key="2">
    <source>
        <dbReference type="ARBA" id="ARBA00023315"/>
    </source>
</evidence>